<evidence type="ECO:0000256" key="1">
    <source>
        <dbReference type="ARBA" id="ARBA00005495"/>
    </source>
</evidence>
<keyword evidence="2" id="KW-0479">Metal-binding</keyword>
<reference evidence="7" key="1">
    <citation type="journal article" date="2019" name="Int. J. Syst. Evol. Microbiol.">
        <title>The Global Catalogue of Microorganisms (GCM) 10K type strain sequencing project: providing services to taxonomists for standard genome sequencing and annotation.</title>
        <authorList>
            <consortium name="The Broad Institute Genomics Platform"/>
            <consortium name="The Broad Institute Genome Sequencing Center for Infectious Disease"/>
            <person name="Wu L."/>
            <person name="Ma J."/>
        </authorList>
    </citation>
    <scope>NUCLEOTIDE SEQUENCE [LARGE SCALE GENOMIC DNA]</scope>
    <source>
        <strain evidence="7">KCTC 42953</strain>
    </source>
</reference>
<evidence type="ECO:0000259" key="5">
    <source>
        <dbReference type="PROSITE" id="PS51891"/>
    </source>
</evidence>
<dbReference type="InterPro" id="IPR006913">
    <property type="entry name" value="CENP-V/GFA"/>
</dbReference>
<dbReference type="RefSeq" id="WP_077410518.1">
    <property type="nucleotide sequence ID" value="NZ_JBHRTS010000002.1"/>
</dbReference>
<comment type="similarity">
    <text evidence="1">Belongs to the Gfa family.</text>
</comment>
<dbReference type="Gene3D" id="3.90.1590.10">
    <property type="entry name" value="glutathione-dependent formaldehyde- activating enzyme (gfa)"/>
    <property type="match status" value="1"/>
</dbReference>
<accession>A0ABV7J9L8</accession>
<keyword evidence="7" id="KW-1185">Reference proteome</keyword>
<dbReference type="PROSITE" id="PS51891">
    <property type="entry name" value="CENP_V_GFA"/>
    <property type="match status" value="1"/>
</dbReference>
<feature type="domain" description="CENP-V/GFA" evidence="5">
    <location>
        <begin position="6"/>
        <end position="123"/>
    </location>
</feature>
<dbReference type="EMBL" id="JBHRTS010000002">
    <property type="protein sequence ID" value="MFC3193589.1"/>
    <property type="molecule type" value="Genomic_DNA"/>
</dbReference>
<proteinExistence type="inferred from homology"/>
<evidence type="ECO:0000256" key="4">
    <source>
        <dbReference type="ARBA" id="ARBA00023239"/>
    </source>
</evidence>
<protein>
    <submittedName>
        <fullName evidence="6">GFA family protein</fullName>
    </submittedName>
</protein>
<name>A0ABV7J9L8_9GAMM</name>
<dbReference type="Proteomes" id="UP001595533">
    <property type="component" value="Unassembled WGS sequence"/>
</dbReference>
<dbReference type="InterPro" id="IPR011057">
    <property type="entry name" value="Mss4-like_sf"/>
</dbReference>
<keyword evidence="4" id="KW-0456">Lyase</keyword>
<evidence type="ECO:0000256" key="3">
    <source>
        <dbReference type="ARBA" id="ARBA00022833"/>
    </source>
</evidence>
<organism evidence="6 7">
    <name type="scientific">Marinicella sediminis</name>
    <dbReference type="NCBI Taxonomy" id="1792834"/>
    <lineage>
        <taxon>Bacteria</taxon>
        <taxon>Pseudomonadati</taxon>
        <taxon>Pseudomonadota</taxon>
        <taxon>Gammaproteobacteria</taxon>
        <taxon>Lysobacterales</taxon>
        <taxon>Marinicellaceae</taxon>
        <taxon>Marinicella</taxon>
    </lineage>
</organism>
<evidence type="ECO:0000256" key="2">
    <source>
        <dbReference type="ARBA" id="ARBA00022723"/>
    </source>
</evidence>
<dbReference type="Pfam" id="PF04828">
    <property type="entry name" value="GFA"/>
    <property type="match status" value="1"/>
</dbReference>
<dbReference type="SUPFAM" id="SSF51316">
    <property type="entry name" value="Mss4-like"/>
    <property type="match status" value="1"/>
</dbReference>
<keyword evidence="3" id="KW-0862">Zinc</keyword>
<evidence type="ECO:0000313" key="6">
    <source>
        <dbReference type="EMBL" id="MFC3193589.1"/>
    </source>
</evidence>
<comment type="caution">
    <text evidence="6">The sequence shown here is derived from an EMBL/GenBank/DDBJ whole genome shotgun (WGS) entry which is preliminary data.</text>
</comment>
<evidence type="ECO:0000313" key="7">
    <source>
        <dbReference type="Proteomes" id="UP001595533"/>
    </source>
</evidence>
<gene>
    <name evidence="6" type="ORF">ACFODZ_04945</name>
</gene>
<dbReference type="PANTHER" id="PTHR33337">
    <property type="entry name" value="GFA DOMAIN-CONTAINING PROTEIN"/>
    <property type="match status" value="1"/>
</dbReference>
<dbReference type="PANTHER" id="PTHR33337:SF40">
    <property type="entry name" value="CENP-V_GFA DOMAIN-CONTAINING PROTEIN-RELATED"/>
    <property type="match status" value="1"/>
</dbReference>
<sequence length="133" mass="14769">MTQAKHQGSCLCGSVKFTVDGELGAGDMCHCQQCRLWTGHVYASTEVKRSALHFDSKETLKWFESSGKVRRGFCGACGSPMFFDPMDHQQHDWIGIALGSFTNATGVDIERHIFTAEKGDYYIIADGAPQHDY</sequence>